<sequence>MLTCIACSKRLNNGSLTPRDREEDADAADLETLRTKQALKALTAQVLLHSSFNLLLDCCSRVKNLNFIFIYIFGAKAQKAPKLIIKDMAVKASGAYRNCKPCSGSSSNNNNRNYAESDAASDSARFHCLYRRAGSSNSTPRNWAKGSEARLKGLSSGEGTPASVSGRTESVVFMEEDEPKEWVAQVEPGVLIMFVSLPDGGNDLKRIRFRFFGLSGVVKVKKRGIHFYHPENLHQMIFCHINDKFCSPTTRFMFHANLIRVTQQLMFVMFSIVHDFCAAAQFREMFNKWQAQRWWAENYDKVMELYNVRQFNHQSVPLPTSPRSEDESSKPGSAKDSPMTPPLGKERPRNFHHPSGMGYSPSDLLDHQPMQSHQNFESAGLASTPKLSNIAGSKTETSSIDGSVRTSMSRESDRSEELSISNASDMETEWVEQDEPGVYITIRALPGGTRELRRVRFRSVGLNNLEKYGMGTAHDFTVKHSEKHVQGCGGRRTEPGYMNSTCTDEMVMLGEARAKLLREENRSRIHEQYL</sequence>
<comment type="caution">
    <text evidence="6">The sequence shown here is derived from an EMBL/GenBank/DDBJ whole genome shotgun (WGS) entry which is preliminary data.</text>
</comment>
<reference evidence="7" key="1">
    <citation type="journal article" date="2019" name="Gigascience">
        <title>De novo genome assembly of the endangered Acer yangbiense, a plant species with extremely small populations endemic to Yunnan Province, China.</title>
        <authorList>
            <person name="Yang J."/>
            <person name="Wariss H.M."/>
            <person name="Tao L."/>
            <person name="Zhang R."/>
            <person name="Yun Q."/>
            <person name="Hollingsworth P."/>
            <person name="Dao Z."/>
            <person name="Luo G."/>
            <person name="Guo H."/>
            <person name="Ma Y."/>
            <person name="Sun W."/>
        </authorList>
    </citation>
    <scope>NUCLEOTIDE SEQUENCE [LARGE SCALE GENOMIC DNA]</scope>
    <source>
        <strain evidence="7">cv. br00</strain>
    </source>
</reference>
<dbReference type="InterPro" id="IPR027988">
    <property type="entry name" value="BRX_N"/>
</dbReference>
<dbReference type="Pfam" id="PF08381">
    <property type="entry name" value="BRX"/>
    <property type="match status" value="3"/>
</dbReference>
<protein>
    <recommendedName>
        <fullName evidence="5">BRX domain-containing protein</fullName>
    </recommendedName>
</protein>
<gene>
    <name evidence="6" type="ORF">DKX38_004041</name>
</gene>
<feature type="domain" description="BRX" evidence="5">
    <location>
        <begin position="428"/>
        <end position="496"/>
    </location>
</feature>
<dbReference type="PROSITE" id="PS51514">
    <property type="entry name" value="BRX"/>
    <property type="match status" value="2"/>
</dbReference>
<comment type="similarity">
    <text evidence="2">Belongs to the BRX family.</text>
</comment>
<evidence type="ECO:0000259" key="5">
    <source>
        <dbReference type="PROSITE" id="PS51514"/>
    </source>
</evidence>
<keyword evidence="3" id="KW-0539">Nucleus</keyword>
<keyword evidence="7" id="KW-1185">Reference proteome</keyword>
<evidence type="ECO:0000256" key="2">
    <source>
        <dbReference type="ARBA" id="ARBA00009057"/>
    </source>
</evidence>
<feature type="compositionally biased region" description="Basic and acidic residues" evidence="4">
    <location>
        <begin position="408"/>
        <end position="417"/>
    </location>
</feature>
<evidence type="ECO:0000313" key="6">
    <source>
        <dbReference type="EMBL" id="KAB5563987.1"/>
    </source>
</evidence>
<dbReference type="PANTHER" id="PTHR46058:SF2">
    <property type="entry name" value="PROTEIN BREVIS RADIX-LIKE 3"/>
    <property type="match status" value="1"/>
</dbReference>
<comment type="subcellular location">
    <subcellularLocation>
        <location evidence="1">Nucleus</location>
    </subcellularLocation>
</comment>
<feature type="compositionally biased region" description="Polar residues" evidence="4">
    <location>
        <begin position="385"/>
        <end position="407"/>
    </location>
</feature>
<dbReference type="AlphaFoldDB" id="A0A5N5NAF1"/>
<feature type="domain" description="BRX" evidence="5">
    <location>
        <begin position="180"/>
        <end position="307"/>
    </location>
</feature>
<dbReference type="EMBL" id="VDCV01000003">
    <property type="protein sequence ID" value="KAB5563987.1"/>
    <property type="molecule type" value="Genomic_DNA"/>
</dbReference>
<dbReference type="Pfam" id="PF13713">
    <property type="entry name" value="BRX_N"/>
    <property type="match status" value="1"/>
</dbReference>
<dbReference type="Proteomes" id="UP000326939">
    <property type="component" value="Chromosome 3"/>
</dbReference>
<name>A0A5N5NAF1_9ROSI</name>
<evidence type="ECO:0000256" key="4">
    <source>
        <dbReference type="SAM" id="MobiDB-lite"/>
    </source>
</evidence>
<dbReference type="GO" id="GO:0005634">
    <property type="term" value="C:nucleus"/>
    <property type="evidence" value="ECO:0007669"/>
    <property type="project" value="UniProtKB-SubCell"/>
</dbReference>
<evidence type="ECO:0000256" key="1">
    <source>
        <dbReference type="ARBA" id="ARBA00004123"/>
    </source>
</evidence>
<dbReference type="InterPro" id="IPR013591">
    <property type="entry name" value="Brevis_radix_dom"/>
</dbReference>
<evidence type="ECO:0000313" key="7">
    <source>
        <dbReference type="Proteomes" id="UP000326939"/>
    </source>
</evidence>
<dbReference type="PANTHER" id="PTHR46058">
    <property type="entry name" value="PROTEIN BREVIS RADIX-LIKE 1"/>
    <property type="match status" value="1"/>
</dbReference>
<dbReference type="InterPro" id="IPR044532">
    <property type="entry name" value="BRX-like"/>
</dbReference>
<accession>A0A5N5NAF1</accession>
<proteinExistence type="inferred from homology"/>
<feature type="region of interest" description="Disordered" evidence="4">
    <location>
        <begin position="314"/>
        <end position="428"/>
    </location>
</feature>
<feature type="region of interest" description="Disordered" evidence="4">
    <location>
        <begin position="135"/>
        <end position="164"/>
    </location>
</feature>
<organism evidence="6 7">
    <name type="scientific">Salix brachista</name>
    <dbReference type="NCBI Taxonomy" id="2182728"/>
    <lineage>
        <taxon>Eukaryota</taxon>
        <taxon>Viridiplantae</taxon>
        <taxon>Streptophyta</taxon>
        <taxon>Embryophyta</taxon>
        <taxon>Tracheophyta</taxon>
        <taxon>Spermatophyta</taxon>
        <taxon>Magnoliopsida</taxon>
        <taxon>eudicotyledons</taxon>
        <taxon>Gunneridae</taxon>
        <taxon>Pentapetalae</taxon>
        <taxon>rosids</taxon>
        <taxon>fabids</taxon>
        <taxon>Malpighiales</taxon>
        <taxon>Salicaceae</taxon>
        <taxon>Saliceae</taxon>
        <taxon>Salix</taxon>
    </lineage>
</organism>
<evidence type="ECO:0000256" key="3">
    <source>
        <dbReference type="ARBA" id="ARBA00023242"/>
    </source>
</evidence>